<comment type="caution">
    <text evidence="1">The sequence shown here is derived from an EMBL/GenBank/DDBJ whole genome shotgun (WGS) entry which is preliminary data.</text>
</comment>
<dbReference type="AlphaFoldDB" id="A0A0F9E410"/>
<organism evidence="1">
    <name type="scientific">marine sediment metagenome</name>
    <dbReference type="NCBI Taxonomy" id="412755"/>
    <lineage>
        <taxon>unclassified sequences</taxon>
        <taxon>metagenomes</taxon>
        <taxon>ecological metagenomes</taxon>
    </lineage>
</organism>
<accession>A0A0F9E410</accession>
<gene>
    <name evidence="1" type="ORF">LCGC14_2200730</name>
</gene>
<sequence length="83" mass="9712">MGRVERIAKTEIPGIYVIKVDGRMAVELVREEMRAPIKCRLVDLWWRIKLWLRRMTFYETSTGITGSEREKIQTLELSSAPVC</sequence>
<dbReference type="EMBL" id="LAZR01028994">
    <property type="protein sequence ID" value="KKL60896.1"/>
    <property type="molecule type" value="Genomic_DNA"/>
</dbReference>
<evidence type="ECO:0000313" key="1">
    <source>
        <dbReference type="EMBL" id="KKL60896.1"/>
    </source>
</evidence>
<proteinExistence type="predicted"/>
<reference evidence="1" key="1">
    <citation type="journal article" date="2015" name="Nature">
        <title>Complex archaea that bridge the gap between prokaryotes and eukaryotes.</title>
        <authorList>
            <person name="Spang A."/>
            <person name="Saw J.H."/>
            <person name="Jorgensen S.L."/>
            <person name="Zaremba-Niedzwiedzka K."/>
            <person name="Martijn J."/>
            <person name="Lind A.E."/>
            <person name="van Eijk R."/>
            <person name="Schleper C."/>
            <person name="Guy L."/>
            <person name="Ettema T.J."/>
        </authorList>
    </citation>
    <scope>NUCLEOTIDE SEQUENCE</scope>
</reference>
<name>A0A0F9E410_9ZZZZ</name>
<protein>
    <submittedName>
        <fullName evidence="1">Uncharacterized protein</fullName>
    </submittedName>
</protein>